<dbReference type="InterPro" id="IPR006680">
    <property type="entry name" value="Amidohydro-rel"/>
</dbReference>
<dbReference type="Gene3D" id="2.30.40.10">
    <property type="entry name" value="Urease, subunit C, domain 1"/>
    <property type="match status" value="1"/>
</dbReference>
<dbReference type="InterPro" id="IPR011059">
    <property type="entry name" value="Metal-dep_hydrolase_composite"/>
</dbReference>
<dbReference type="Proteomes" id="UP000288405">
    <property type="component" value="Unassembled WGS sequence"/>
</dbReference>
<name>A0A432WK15_9GAMM</name>
<comment type="caution">
    <text evidence="2">The sequence shown here is derived from an EMBL/GenBank/DDBJ whole genome shotgun (WGS) entry which is preliminary data.</text>
</comment>
<dbReference type="Gene3D" id="3.20.20.140">
    <property type="entry name" value="Metal-dependent hydrolases"/>
    <property type="match status" value="1"/>
</dbReference>
<dbReference type="SUPFAM" id="SSF51338">
    <property type="entry name" value="Composite domain of metallo-dependent hydrolases"/>
    <property type="match status" value="1"/>
</dbReference>
<dbReference type="RefSeq" id="WP_126776589.1">
    <property type="nucleotide sequence ID" value="NZ_PIPM01000004.1"/>
</dbReference>
<dbReference type="EMBL" id="PIPM01000004">
    <property type="protein sequence ID" value="RUO34172.1"/>
    <property type="molecule type" value="Genomic_DNA"/>
</dbReference>
<gene>
    <name evidence="2" type="ORF">CWE11_05440</name>
</gene>
<dbReference type="InterPro" id="IPR032466">
    <property type="entry name" value="Metal_Hydrolase"/>
</dbReference>
<keyword evidence="3" id="KW-1185">Reference proteome</keyword>
<evidence type="ECO:0000259" key="1">
    <source>
        <dbReference type="Pfam" id="PF01979"/>
    </source>
</evidence>
<organism evidence="2 3">
    <name type="scientific">Aliidiomarina sanyensis</name>
    <dbReference type="NCBI Taxonomy" id="1249555"/>
    <lineage>
        <taxon>Bacteria</taxon>
        <taxon>Pseudomonadati</taxon>
        <taxon>Pseudomonadota</taxon>
        <taxon>Gammaproteobacteria</taxon>
        <taxon>Alteromonadales</taxon>
        <taxon>Idiomarinaceae</taxon>
        <taxon>Aliidiomarina</taxon>
    </lineage>
</organism>
<reference evidence="2 3" key="1">
    <citation type="journal article" date="2011" name="Front. Microbiol.">
        <title>Genomic signatures of strain selection and enhancement in Bacillus atrophaeus var. globigii, a historical biowarfare simulant.</title>
        <authorList>
            <person name="Gibbons H.S."/>
            <person name="Broomall S.M."/>
            <person name="McNew L.A."/>
            <person name="Daligault H."/>
            <person name="Chapman C."/>
            <person name="Bruce D."/>
            <person name="Karavis M."/>
            <person name="Krepps M."/>
            <person name="McGregor P.A."/>
            <person name="Hong C."/>
            <person name="Park K.H."/>
            <person name="Akmal A."/>
            <person name="Feldman A."/>
            <person name="Lin J.S."/>
            <person name="Chang W.E."/>
            <person name="Higgs B.W."/>
            <person name="Demirev P."/>
            <person name="Lindquist J."/>
            <person name="Liem A."/>
            <person name="Fochler E."/>
            <person name="Read T.D."/>
            <person name="Tapia R."/>
            <person name="Johnson S."/>
            <person name="Bishop-Lilly K.A."/>
            <person name="Detter C."/>
            <person name="Han C."/>
            <person name="Sozhamannan S."/>
            <person name="Rosenzweig C.N."/>
            <person name="Skowronski E.W."/>
        </authorList>
    </citation>
    <scope>NUCLEOTIDE SEQUENCE [LARGE SCALE GENOMIC DNA]</scope>
    <source>
        <strain evidence="2 3">GYP-17</strain>
    </source>
</reference>
<proteinExistence type="predicted"/>
<dbReference type="InterPro" id="IPR051781">
    <property type="entry name" value="Metallo-dep_Hydrolase"/>
</dbReference>
<sequence length="474" mass="52536">MPKFSVFALIMIFGLSPIFPASAERLALVGGRLLDGYVGEPLLRSVILIEDGIIQQIGTVDSLSVPEGYRTVPMWGHDVLPGLWESHAHLQLVGHSDYVHWQSAYADRFESEIMPAAAMQLLLAGVTSARDLGAPLEASIHIKRAIQAGEVAGPHLYTSGPFLQHDVDDWQAAYRWAVRSVEEAHEKVDRLHAAGMDIIKLIEHDEMEFAVAKAIVERAHAHGMVVVAHAHRPNEIRVGLELGVDNFEHTGLTTAPGYPADVLEALKERTATGIFSGLLFWTPTVEVLWNYENVVRNPTVLDDPCWHFGLADDTVADIRASLAHPGQLSYTQLMPLRRVTLKNKLAQLKESGVTLLVGTDSGIPMKFHCSATWNEMAFWVDEMDWDPYETIRAATYWPAVMMGVSDRFGTVSEGKVADIIAVRGDVLRYINLLQRVDFVMKEGVIYKENGQANPAAFPDSAQPFFADEARRRAN</sequence>
<dbReference type="AlphaFoldDB" id="A0A432WK15"/>
<dbReference type="OrthoDB" id="9782972at2"/>
<dbReference type="PANTHER" id="PTHR43135:SF3">
    <property type="entry name" value="ALPHA-D-RIBOSE 1-METHYLPHOSPHONATE 5-TRIPHOSPHATE DIPHOSPHATASE"/>
    <property type="match status" value="1"/>
</dbReference>
<dbReference type="Pfam" id="PF01979">
    <property type="entry name" value="Amidohydro_1"/>
    <property type="match status" value="1"/>
</dbReference>
<protein>
    <submittedName>
        <fullName evidence="2">Xaa-Pro dipeptidase</fullName>
    </submittedName>
</protein>
<evidence type="ECO:0000313" key="2">
    <source>
        <dbReference type="EMBL" id="RUO34172.1"/>
    </source>
</evidence>
<accession>A0A432WK15</accession>
<dbReference type="GO" id="GO:0016810">
    <property type="term" value="F:hydrolase activity, acting on carbon-nitrogen (but not peptide) bonds"/>
    <property type="evidence" value="ECO:0007669"/>
    <property type="project" value="InterPro"/>
</dbReference>
<dbReference type="SUPFAM" id="SSF51556">
    <property type="entry name" value="Metallo-dependent hydrolases"/>
    <property type="match status" value="1"/>
</dbReference>
<evidence type="ECO:0000313" key="3">
    <source>
        <dbReference type="Proteomes" id="UP000288405"/>
    </source>
</evidence>
<feature type="domain" description="Amidohydrolase-related" evidence="1">
    <location>
        <begin position="79"/>
        <end position="444"/>
    </location>
</feature>
<dbReference type="PANTHER" id="PTHR43135">
    <property type="entry name" value="ALPHA-D-RIBOSE 1-METHYLPHOSPHONATE 5-TRIPHOSPHATE DIPHOSPHATASE"/>
    <property type="match status" value="1"/>
</dbReference>